<gene>
    <name evidence="1" type="ORF">METZ01_LOCUS442258</name>
</gene>
<feature type="non-terminal residue" evidence="1">
    <location>
        <position position="1"/>
    </location>
</feature>
<protein>
    <submittedName>
        <fullName evidence="1">Uncharacterized protein</fullName>
    </submittedName>
</protein>
<name>A0A382Z1L0_9ZZZZ</name>
<proteinExistence type="predicted"/>
<feature type="non-terminal residue" evidence="1">
    <location>
        <position position="64"/>
    </location>
</feature>
<evidence type="ECO:0000313" key="1">
    <source>
        <dbReference type="EMBL" id="SVD89404.1"/>
    </source>
</evidence>
<accession>A0A382Z1L0</accession>
<organism evidence="1">
    <name type="scientific">marine metagenome</name>
    <dbReference type="NCBI Taxonomy" id="408172"/>
    <lineage>
        <taxon>unclassified sequences</taxon>
        <taxon>metagenomes</taxon>
        <taxon>ecological metagenomes</taxon>
    </lineage>
</organism>
<reference evidence="1" key="1">
    <citation type="submission" date="2018-05" db="EMBL/GenBank/DDBJ databases">
        <authorList>
            <person name="Lanie J.A."/>
            <person name="Ng W.-L."/>
            <person name="Kazmierczak K.M."/>
            <person name="Andrzejewski T.M."/>
            <person name="Davidsen T.M."/>
            <person name="Wayne K.J."/>
            <person name="Tettelin H."/>
            <person name="Glass J.I."/>
            <person name="Rusch D."/>
            <person name="Podicherti R."/>
            <person name="Tsui H.-C.T."/>
            <person name="Winkler M.E."/>
        </authorList>
    </citation>
    <scope>NUCLEOTIDE SEQUENCE</scope>
</reference>
<dbReference type="AlphaFoldDB" id="A0A382Z1L0"/>
<dbReference type="EMBL" id="UINC01180287">
    <property type="protein sequence ID" value="SVD89404.1"/>
    <property type="molecule type" value="Genomic_DNA"/>
</dbReference>
<sequence>VLGVTIAFLSTTRYKANLTFVVEDATGGNPLGPMTGIASQFGFNLGGTSSTTFSQQNIMQLLKS</sequence>